<protein>
    <recommendedName>
        <fullName evidence="4">Anti-sigma factor NepR domain-containing protein</fullName>
    </recommendedName>
</protein>
<evidence type="ECO:0000313" key="3">
    <source>
        <dbReference type="Proteomes" id="UP001231124"/>
    </source>
</evidence>
<keyword evidence="3" id="KW-1185">Reference proteome</keyword>
<proteinExistence type="predicted"/>
<feature type="region of interest" description="Disordered" evidence="1">
    <location>
        <begin position="1"/>
        <end position="23"/>
    </location>
</feature>
<dbReference type="EMBL" id="JAUSVP010000011">
    <property type="protein sequence ID" value="MDQ0448938.1"/>
    <property type="molecule type" value="Genomic_DNA"/>
</dbReference>
<name>A0ABU0I2V9_9HYPH</name>
<accession>A0ABU0I2V9</accession>
<dbReference type="RefSeq" id="WP_238202114.1">
    <property type="nucleotide sequence ID" value="NZ_BPQE01000008.1"/>
</dbReference>
<evidence type="ECO:0000256" key="1">
    <source>
        <dbReference type="SAM" id="MobiDB-lite"/>
    </source>
</evidence>
<sequence>MSQVIVAADGPDSAAKSGAGIDTGHLGQTLRQVYEDSIDTQPIPDSQIDLLLRLRHKERDRRRSA</sequence>
<reference evidence="2 3" key="1">
    <citation type="submission" date="2023-07" db="EMBL/GenBank/DDBJ databases">
        <title>Genomic Encyclopedia of Type Strains, Phase IV (KMG-IV): sequencing the most valuable type-strain genomes for metagenomic binning, comparative biology and taxonomic classification.</title>
        <authorList>
            <person name="Goeker M."/>
        </authorList>
    </citation>
    <scope>NUCLEOTIDE SEQUENCE [LARGE SCALE GENOMIC DNA]</scope>
    <source>
        <strain evidence="2 3">DSM 19013</strain>
    </source>
</reference>
<evidence type="ECO:0000313" key="2">
    <source>
        <dbReference type="EMBL" id="MDQ0448938.1"/>
    </source>
</evidence>
<dbReference type="Proteomes" id="UP001231124">
    <property type="component" value="Unassembled WGS sequence"/>
</dbReference>
<evidence type="ECO:0008006" key="4">
    <source>
        <dbReference type="Google" id="ProtNLM"/>
    </source>
</evidence>
<gene>
    <name evidence="2" type="ORF">QO012_003450</name>
</gene>
<comment type="caution">
    <text evidence="2">The sequence shown here is derived from an EMBL/GenBank/DDBJ whole genome shotgun (WGS) entry which is preliminary data.</text>
</comment>
<organism evidence="2 3">
    <name type="scientific">Methylobacterium aerolatum</name>
    <dbReference type="NCBI Taxonomy" id="418708"/>
    <lineage>
        <taxon>Bacteria</taxon>
        <taxon>Pseudomonadati</taxon>
        <taxon>Pseudomonadota</taxon>
        <taxon>Alphaproteobacteria</taxon>
        <taxon>Hyphomicrobiales</taxon>
        <taxon>Methylobacteriaceae</taxon>
        <taxon>Methylobacterium</taxon>
    </lineage>
</organism>